<sequence length="66" mass="7846">MKGYSSMYEANQINGVYFAGPAKTEGYIDDFGCWQTYTWTDYFERIFNTRNKDVKMRMYVAMQLAK</sequence>
<dbReference type="RefSeq" id="WP_184660413.1">
    <property type="nucleotide sequence ID" value="NZ_CP031518.1"/>
</dbReference>
<evidence type="ECO:0000313" key="2">
    <source>
        <dbReference type="Proteomes" id="UP000518887"/>
    </source>
</evidence>
<reference evidence="1 2" key="1">
    <citation type="submission" date="2020-08" db="EMBL/GenBank/DDBJ databases">
        <title>Genomic Encyclopedia of Type Strains, Phase IV (KMG-IV): sequencing the most valuable type-strain genomes for metagenomic binning, comparative biology and taxonomic classification.</title>
        <authorList>
            <person name="Goeker M."/>
        </authorList>
    </citation>
    <scope>NUCLEOTIDE SEQUENCE [LARGE SCALE GENOMIC DNA]</scope>
    <source>
        <strain evidence="1 2">DSM 103462</strain>
    </source>
</reference>
<dbReference type="EMBL" id="JACHFQ010000006">
    <property type="protein sequence ID" value="MBB5226815.1"/>
    <property type="molecule type" value="Genomic_DNA"/>
</dbReference>
<evidence type="ECO:0000313" key="1">
    <source>
        <dbReference type="EMBL" id="MBB5226815.1"/>
    </source>
</evidence>
<organism evidence="1 2">
    <name type="scientific">Treponema ruminis</name>
    <dbReference type="NCBI Taxonomy" id="744515"/>
    <lineage>
        <taxon>Bacteria</taxon>
        <taxon>Pseudomonadati</taxon>
        <taxon>Spirochaetota</taxon>
        <taxon>Spirochaetia</taxon>
        <taxon>Spirochaetales</taxon>
        <taxon>Treponemataceae</taxon>
        <taxon>Treponema</taxon>
    </lineage>
</organism>
<protein>
    <submittedName>
        <fullName evidence="1">Uncharacterized protein</fullName>
    </submittedName>
</protein>
<dbReference type="Proteomes" id="UP000518887">
    <property type="component" value="Unassembled WGS sequence"/>
</dbReference>
<comment type="caution">
    <text evidence="1">The sequence shown here is derived from an EMBL/GenBank/DDBJ whole genome shotgun (WGS) entry which is preliminary data.</text>
</comment>
<keyword evidence="2" id="KW-1185">Reference proteome</keyword>
<proteinExistence type="predicted"/>
<name>A0A7W8GAF9_9SPIR</name>
<gene>
    <name evidence="1" type="ORF">HNP76_002196</name>
</gene>
<dbReference type="AlphaFoldDB" id="A0A7W8GAF9"/>
<accession>A0A7W8GAF9</accession>